<dbReference type="RefSeq" id="XP_002731543.1">
    <property type="nucleotide sequence ID" value="XM_002731497.1"/>
</dbReference>
<dbReference type="Proteomes" id="UP000694865">
    <property type="component" value="Unplaced"/>
</dbReference>
<dbReference type="InterPro" id="IPR037359">
    <property type="entry name" value="NST/OST"/>
</dbReference>
<sequence length="246" mass="28761">MNDTVIENFFDKTRDEQIGIYVKALELVGYTQRLPTVINIGAKKAGTTALGLLLRAHPQVASSQKGEVHYFDWNYEKGIEFYRSRFQFSTESQEVFEKTPRYFITDDVPRRIREDVSPDVKIILNVRDPVERAVSDYHHEMWLLASKGKSKGPPIKATFQDTVLKKNGDVNDESELIHIGKYAMHLKRWLKYFPMNQILVIDGIEISKDPLKQMRIIEKFLDIKPYFKKEPFIYIKDKSRLLFGKI</sequence>
<reference evidence="5" key="1">
    <citation type="submission" date="2025-08" db="UniProtKB">
        <authorList>
            <consortium name="RefSeq"/>
        </authorList>
    </citation>
    <scope>IDENTIFICATION</scope>
    <source>
        <tissue evidence="5">Testes</tissue>
    </source>
</reference>
<dbReference type="PANTHER" id="PTHR10605:SF72">
    <property type="entry name" value="HEPARAN SULFATE 3-O SULFOTRANSFERASE-B, ISOFORM A"/>
    <property type="match status" value="1"/>
</dbReference>
<keyword evidence="2" id="KW-0325">Glycoprotein</keyword>
<name>A0ABM0GK02_SACKO</name>
<dbReference type="InterPro" id="IPR000863">
    <property type="entry name" value="Sulfotransferase_dom"/>
</dbReference>
<dbReference type="PANTHER" id="PTHR10605">
    <property type="entry name" value="HEPARAN SULFATE SULFOTRANSFERASE"/>
    <property type="match status" value="1"/>
</dbReference>
<dbReference type="SUPFAM" id="SSF52540">
    <property type="entry name" value="P-loop containing nucleoside triphosphate hydrolases"/>
    <property type="match status" value="1"/>
</dbReference>
<organism evidence="4 5">
    <name type="scientific">Saccoglossus kowalevskii</name>
    <name type="common">Acorn worm</name>
    <dbReference type="NCBI Taxonomy" id="10224"/>
    <lineage>
        <taxon>Eukaryota</taxon>
        <taxon>Metazoa</taxon>
        <taxon>Hemichordata</taxon>
        <taxon>Enteropneusta</taxon>
        <taxon>Harrimaniidae</taxon>
        <taxon>Saccoglossus</taxon>
    </lineage>
</organism>
<evidence type="ECO:0000259" key="3">
    <source>
        <dbReference type="Pfam" id="PF00685"/>
    </source>
</evidence>
<evidence type="ECO:0000313" key="5">
    <source>
        <dbReference type="RefSeq" id="XP_002731543.1"/>
    </source>
</evidence>
<evidence type="ECO:0000256" key="2">
    <source>
        <dbReference type="ARBA" id="ARBA00023180"/>
    </source>
</evidence>
<protein>
    <submittedName>
        <fullName evidence="5">Heparan sulfate glucosamine 3-O-sulfotransferase 5-like</fullName>
    </submittedName>
</protein>
<dbReference type="Gene3D" id="3.40.50.300">
    <property type="entry name" value="P-loop containing nucleotide triphosphate hydrolases"/>
    <property type="match status" value="1"/>
</dbReference>
<evidence type="ECO:0000256" key="1">
    <source>
        <dbReference type="ARBA" id="ARBA00022679"/>
    </source>
</evidence>
<keyword evidence="1" id="KW-0808">Transferase</keyword>
<dbReference type="GeneID" id="100371603"/>
<feature type="domain" description="Sulfotransferase" evidence="3">
    <location>
        <begin position="37"/>
        <end position="224"/>
    </location>
</feature>
<proteinExistence type="predicted"/>
<evidence type="ECO:0000313" key="4">
    <source>
        <dbReference type="Proteomes" id="UP000694865"/>
    </source>
</evidence>
<keyword evidence="4" id="KW-1185">Reference proteome</keyword>
<gene>
    <name evidence="5" type="primary">LOC100371603</name>
</gene>
<dbReference type="InterPro" id="IPR027417">
    <property type="entry name" value="P-loop_NTPase"/>
</dbReference>
<accession>A0ABM0GK02</accession>
<dbReference type="Pfam" id="PF00685">
    <property type="entry name" value="Sulfotransfer_1"/>
    <property type="match status" value="1"/>
</dbReference>